<name>A0ABS4S873_9BACI</name>
<reference evidence="8 9" key="1">
    <citation type="submission" date="2021-03" db="EMBL/GenBank/DDBJ databases">
        <title>Genomic Encyclopedia of Type Strains, Phase IV (KMG-IV): sequencing the most valuable type-strain genomes for metagenomic binning, comparative biology and taxonomic classification.</title>
        <authorList>
            <person name="Goeker M."/>
        </authorList>
    </citation>
    <scope>NUCLEOTIDE SEQUENCE [LARGE SCALE GENOMIC DNA]</scope>
    <source>
        <strain evidence="8 9">DSM 25790</strain>
    </source>
</reference>
<dbReference type="HAMAP" id="MF_01930">
    <property type="entry name" value="PurN"/>
    <property type="match status" value="1"/>
</dbReference>
<sequence>MRKKAAVFASGTGSNFEAIINKADLACDIVLLVCDKPGAVVVDKANLRGISTFVCQPKEFHSKEAYEKQIVEKLQEAKVEWIFLAGYMRIVGPTLLNVFEGRMINIHPSLLPKFPGKDAIERAYQAGVDKTGVTVHFVDKGVDTGPIIAQREVPVLQGDTKETLKQRIQQTEHQLYPEVVKQLILKK</sequence>
<feature type="site" description="Raises pKa of active site His" evidence="6">
    <location>
        <position position="143"/>
    </location>
</feature>
<dbReference type="InterPro" id="IPR004607">
    <property type="entry name" value="GART"/>
</dbReference>
<dbReference type="PANTHER" id="PTHR43369">
    <property type="entry name" value="PHOSPHORIBOSYLGLYCINAMIDE FORMYLTRANSFERASE"/>
    <property type="match status" value="1"/>
</dbReference>
<evidence type="ECO:0000256" key="1">
    <source>
        <dbReference type="ARBA" id="ARBA00005054"/>
    </source>
</evidence>
<evidence type="ECO:0000256" key="2">
    <source>
        <dbReference type="ARBA" id="ARBA00022679"/>
    </source>
</evidence>
<dbReference type="InterPro" id="IPR001555">
    <property type="entry name" value="GART_AS"/>
</dbReference>
<dbReference type="PROSITE" id="PS00373">
    <property type="entry name" value="GART"/>
    <property type="match status" value="1"/>
</dbReference>
<feature type="binding site" evidence="6">
    <location>
        <position position="105"/>
    </location>
    <ligand>
        <name>(6R)-10-formyltetrahydrofolate</name>
        <dbReference type="ChEBI" id="CHEBI:195366"/>
    </ligand>
</feature>
<proteinExistence type="inferred from homology"/>
<gene>
    <name evidence="6" type="primary">purN</name>
    <name evidence="8" type="ORF">J2Z81_001645</name>
</gene>
<feature type="active site" description="Proton donor" evidence="6">
    <location>
        <position position="107"/>
    </location>
</feature>
<dbReference type="Pfam" id="PF00551">
    <property type="entry name" value="Formyl_trans_N"/>
    <property type="match status" value="1"/>
</dbReference>
<comment type="function">
    <text evidence="6">Catalyzes the transfer of a formyl group from 10-formyltetrahydrofolate to 5-phospho-ribosyl-glycinamide (GAR), producing 5-phospho-ribosyl-N-formylglycinamide (FGAR) and tetrahydrofolate.</text>
</comment>
<dbReference type="Gene3D" id="3.40.50.170">
    <property type="entry name" value="Formyl transferase, N-terminal domain"/>
    <property type="match status" value="1"/>
</dbReference>
<dbReference type="SUPFAM" id="SSF53328">
    <property type="entry name" value="Formyltransferase"/>
    <property type="match status" value="1"/>
</dbReference>
<evidence type="ECO:0000256" key="5">
    <source>
        <dbReference type="ARBA" id="ARBA00047664"/>
    </source>
</evidence>
<dbReference type="NCBIfam" id="TIGR00639">
    <property type="entry name" value="PurN"/>
    <property type="match status" value="1"/>
</dbReference>
<evidence type="ECO:0000259" key="7">
    <source>
        <dbReference type="Pfam" id="PF00551"/>
    </source>
</evidence>
<evidence type="ECO:0000313" key="8">
    <source>
        <dbReference type="EMBL" id="MBP2257691.1"/>
    </source>
</evidence>
<feature type="binding site" evidence="6">
    <location>
        <begin position="13"/>
        <end position="15"/>
    </location>
    <ligand>
        <name>N(1)-(5-phospho-beta-D-ribosyl)glycinamide</name>
        <dbReference type="ChEBI" id="CHEBI:143788"/>
    </ligand>
</feature>
<dbReference type="InterPro" id="IPR002376">
    <property type="entry name" value="Formyl_transf_N"/>
</dbReference>
<comment type="caution">
    <text evidence="8">The sequence shown here is derived from an EMBL/GenBank/DDBJ whole genome shotgun (WGS) entry which is preliminary data.</text>
</comment>
<comment type="pathway">
    <text evidence="1 6">Purine metabolism; IMP biosynthesis via de novo pathway; N(2)-formyl-N(1)-(5-phospho-D-ribosyl)glycinamide from N(1)-(5-phospho-D-ribosyl)glycinamide (10-formyl THF route): step 1/1.</text>
</comment>
<feature type="binding site" evidence="6">
    <location>
        <position position="63"/>
    </location>
    <ligand>
        <name>(6R)-10-formyltetrahydrofolate</name>
        <dbReference type="ChEBI" id="CHEBI:195366"/>
    </ligand>
</feature>
<feature type="binding site" evidence="6">
    <location>
        <begin position="88"/>
        <end position="91"/>
    </location>
    <ligand>
        <name>(6R)-10-formyltetrahydrofolate</name>
        <dbReference type="ChEBI" id="CHEBI:195366"/>
    </ligand>
</feature>
<evidence type="ECO:0000256" key="4">
    <source>
        <dbReference type="ARBA" id="ARBA00038440"/>
    </source>
</evidence>
<comment type="similarity">
    <text evidence="4 6">Belongs to the GART family.</text>
</comment>
<dbReference type="EC" id="2.1.2.2" evidence="6"/>
<evidence type="ECO:0000313" key="9">
    <source>
        <dbReference type="Proteomes" id="UP001519294"/>
    </source>
</evidence>
<dbReference type="Proteomes" id="UP001519294">
    <property type="component" value="Unassembled WGS sequence"/>
</dbReference>
<dbReference type="CDD" id="cd08645">
    <property type="entry name" value="FMT_core_GART"/>
    <property type="match status" value="1"/>
</dbReference>
<accession>A0ABS4S873</accession>
<keyword evidence="2 6" id="KW-0808">Transferase</keyword>
<evidence type="ECO:0000256" key="6">
    <source>
        <dbReference type="HAMAP-Rule" id="MF_01930"/>
    </source>
</evidence>
<organism evidence="8 9">
    <name type="scientific">Virgibacillus alimentarius</name>
    <dbReference type="NCBI Taxonomy" id="698769"/>
    <lineage>
        <taxon>Bacteria</taxon>
        <taxon>Bacillati</taxon>
        <taxon>Bacillota</taxon>
        <taxon>Bacilli</taxon>
        <taxon>Bacillales</taxon>
        <taxon>Bacillaceae</taxon>
        <taxon>Virgibacillus</taxon>
    </lineage>
</organism>
<keyword evidence="3 6" id="KW-0658">Purine biosynthesis</keyword>
<dbReference type="PANTHER" id="PTHR43369:SF2">
    <property type="entry name" value="PHOSPHORIBOSYLGLYCINAMIDE FORMYLTRANSFERASE"/>
    <property type="match status" value="1"/>
</dbReference>
<dbReference type="InterPro" id="IPR036477">
    <property type="entry name" value="Formyl_transf_N_sf"/>
</dbReference>
<dbReference type="GO" id="GO:0004644">
    <property type="term" value="F:phosphoribosylglycinamide formyltransferase activity"/>
    <property type="evidence" value="ECO:0007669"/>
    <property type="project" value="UniProtKB-EC"/>
</dbReference>
<keyword evidence="9" id="KW-1185">Reference proteome</keyword>
<dbReference type="RefSeq" id="WP_029266005.1">
    <property type="nucleotide sequence ID" value="NZ_JAGIKX010000012.1"/>
</dbReference>
<protein>
    <recommendedName>
        <fullName evidence="6">Phosphoribosylglycinamide formyltransferase</fullName>
        <ecNumber evidence="6">2.1.2.2</ecNumber>
    </recommendedName>
    <alternativeName>
        <fullName evidence="6">5'-phosphoribosylglycinamide transformylase</fullName>
    </alternativeName>
    <alternativeName>
        <fullName evidence="6">GAR transformylase</fullName>
        <shortName evidence="6">GART</shortName>
    </alternativeName>
</protein>
<evidence type="ECO:0000256" key="3">
    <source>
        <dbReference type="ARBA" id="ARBA00022755"/>
    </source>
</evidence>
<dbReference type="EMBL" id="JAGIKX010000012">
    <property type="protein sequence ID" value="MBP2257691.1"/>
    <property type="molecule type" value="Genomic_DNA"/>
</dbReference>
<feature type="domain" description="Formyl transferase N-terminal" evidence="7">
    <location>
        <begin position="3"/>
        <end position="180"/>
    </location>
</feature>
<comment type="catalytic activity">
    <reaction evidence="5 6">
        <text>N(1)-(5-phospho-beta-D-ribosyl)glycinamide + (6R)-10-formyltetrahydrofolate = N(2)-formyl-N(1)-(5-phospho-beta-D-ribosyl)glycinamide + (6S)-5,6,7,8-tetrahydrofolate + H(+)</text>
        <dbReference type="Rhea" id="RHEA:15053"/>
        <dbReference type="ChEBI" id="CHEBI:15378"/>
        <dbReference type="ChEBI" id="CHEBI:57453"/>
        <dbReference type="ChEBI" id="CHEBI:143788"/>
        <dbReference type="ChEBI" id="CHEBI:147286"/>
        <dbReference type="ChEBI" id="CHEBI:195366"/>
        <dbReference type="EC" id="2.1.2.2"/>
    </reaction>
</comment>